<comment type="caution">
    <text evidence="2">The sequence shown here is derived from an EMBL/GenBank/DDBJ whole genome shotgun (WGS) entry which is preliminary data.</text>
</comment>
<dbReference type="InterPro" id="IPR043519">
    <property type="entry name" value="NT_sf"/>
</dbReference>
<dbReference type="GO" id="GO:1990817">
    <property type="term" value="F:poly(A) RNA polymerase activity"/>
    <property type="evidence" value="ECO:0007669"/>
    <property type="project" value="TreeGrafter"/>
</dbReference>
<dbReference type="Pfam" id="PF20750">
    <property type="entry name" value="PAP_NTPase"/>
    <property type="match status" value="1"/>
</dbReference>
<dbReference type="Gene3D" id="3.30.460.10">
    <property type="entry name" value="Beta Polymerase, domain 2"/>
    <property type="match status" value="1"/>
</dbReference>
<evidence type="ECO:0000313" key="2">
    <source>
        <dbReference type="EMBL" id="RZC34528.1"/>
    </source>
</evidence>
<dbReference type="PANTHER" id="PTHR10682">
    <property type="entry name" value="POLY A POLYMERASE"/>
    <property type="match status" value="1"/>
</dbReference>
<sequence>APPKPLDILKSTQLKKALKTFDVFETKQELNHRMDILRKLNTLIKQWMKEVSISRNMSESVAENVGGKLYTFGSLKLGVHNKGADIDALCVAPRHIYR</sequence>
<dbReference type="PANTHER" id="PTHR10682:SF10">
    <property type="entry name" value="POLYNUCLEOTIDE ADENYLYLTRANSFERASE"/>
    <property type="match status" value="1"/>
</dbReference>
<keyword evidence="3" id="KW-1185">Reference proteome</keyword>
<proteinExistence type="predicted"/>
<feature type="non-terminal residue" evidence="2">
    <location>
        <position position="1"/>
    </location>
</feature>
<dbReference type="Proteomes" id="UP000292052">
    <property type="component" value="Unassembled WGS sequence"/>
</dbReference>
<dbReference type="InterPro" id="IPR048840">
    <property type="entry name" value="PolA_pol_NTPase"/>
</dbReference>
<organism evidence="2 3">
    <name type="scientific">Asbolus verrucosus</name>
    <name type="common">Desert ironclad beetle</name>
    <dbReference type="NCBI Taxonomy" id="1661398"/>
    <lineage>
        <taxon>Eukaryota</taxon>
        <taxon>Metazoa</taxon>
        <taxon>Ecdysozoa</taxon>
        <taxon>Arthropoda</taxon>
        <taxon>Hexapoda</taxon>
        <taxon>Insecta</taxon>
        <taxon>Pterygota</taxon>
        <taxon>Neoptera</taxon>
        <taxon>Endopterygota</taxon>
        <taxon>Coleoptera</taxon>
        <taxon>Polyphaga</taxon>
        <taxon>Cucujiformia</taxon>
        <taxon>Tenebrionidae</taxon>
        <taxon>Pimeliinae</taxon>
        <taxon>Asbolus</taxon>
    </lineage>
</organism>
<dbReference type="EMBL" id="QDEB01079279">
    <property type="protein sequence ID" value="RZC34528.1"/>
    <property type="molecule type" value="Genomic_DNA"/>
</dbReference>
<dbReference type="SUPFAM" id="SSF81301">
    <property type="entry name" value="Nucleotidyltransferase"/>
    <property type="match status" value="1"/>
</dbReference>
<feature type="non-terminal residue" evidence="2">
    <location>
        <position position="98"/>
    </location>
</feature>
<dbReference type="AlphaFoldDB" id="A0A482VQ52"/>
<reference evidence="2 3" key="1">
    <citation type="submission" date="2017-03" db="EMBL/GenBank/DDBJ databases">
        <title>Genome of the blue death feigning beetle - Asbolus verrucosus.</title>
        <authorList>
            <person name="Rider S.D."/>
        </authorList>
    </citation>
    <scope>NUCLEOTIDE SEQUENCE [LARGE SCALE GENOMIC DNA]</scope>
    <source>
        <strain evidence="2">Butters</strain>
        <tissue evidence="2">Head and leg muscle</tissue>
    </source>
</reference>
<gene>
    <name evidence="2" type="ORF">BDFB_015202</name>
</gene>
<protein>
    <submittedName>
        <fullName evidence="2">PAP central and/or NTP transf 2 domain containing protein</fullName>
    </submittedName>
</protein>
<name>A0A482VQ52_ASBVE</name>
<dbReference type="STRING" id="1661398.A0A482VQ52"/>
<feature type="domain" description="Poly(A) polymerase nucleotidyltransferase" evidence="1">
    <location>
        <begin position="1"/>
        <end position="96"/>
    </location>
</feature>
<dbReference type="GO" id="GO:0005634">
    <property type="term" value="C:nucleus"/>
    <property type="evidence" value="ECO:0007669"/>
    <property type="project" value="TreeGrafter"/>
</dbReference>
<evidence type="ECO:0000259" key="1">
    <source>
        <dbReference type="Pfam" id="PF20750"/>
    </source>
</evidence>
<dbReference type="OrthoDB" id="412748at2759"/>
<evidence type="ECO:0000313" key="3">
    <source>
        <dbReference type="Proteomes" id="UP000292052"/>
    </source>
</evidence>
<accession>A0A482VQ52</accession>